<feature type="compositionally biased region" description="Basic and acidic residues" evidence="2">
    <location>
        <begin position="30"/>
        <end position="44"/>
    </location>
</feature>
<feature type="domain" description="RRM" evidence="3">
    <location>
        <begin position="518"/>
        <end position="597"/>
    </location>
</feature>
<comment type="caution">
    <text evidence="4">The sequence shown here is derived from an EMBL/GenBank/DDBJ whole genome shotgun (WGS) entry which is preliminary data.</text>
</comment>
<gene>
    <name evidence="4" type="ORF">BcabD6B2_52700</name>
</gene>
<dbReference type="GO" id="GO:0003723">
    <property type="term" value="F:RNA binding"/>
    <property type="evidence" value="ECO:0007669"/>
    <property type="project" value="UniProtKB-UniRule"/>
</dbReference>
<dbReference type="Gene3D" id="3.30.70.330">
    <property type="match status" value="1"/>
</dbReference>
<reference evidence="4 5" key="1">
    <citation type="submission" date="2021-06" db="EMBL/GenBank/DDBJ databases">
        <title>Genome sequence of Babesia caballi.</title>
        <authorList>
            <person name="Yamagishi J."/>
            <person name="Kidaka T."/>
            <person name="Ochi A."/>
        </authorList>
    </citation>
    <scope>NUCLEOTIDE SEQUENCE [LARGE SCALE GENOMIC DNA]</scope>
    <source>
        <strain evidence="4">USDA-D6B2</strain>
    </source>
</reference>
<feature type="region of interest" description="Disordered" evidence="2">
    <location>
        <begin position="603"/>
        <end position="633"/>
    </location>
</feature>
<sequence length="910" mass="100057">MDQASADNKAMEVEIATDDQGANGSAIDEIDSHKTDGPQHHATECDATDSVTECATVPEHVIAPEHGLTAEHVTEAAPLSTPEPVEKPSHTAETDRPSTPEHASTTEQVPASDSAPAPSQPEPAQASHSRKAITEDDRVKLRALVDLVVSFGNRLAEAQAGADDDEEGAVEEDEVPFERVNGSVSHSNVVRLLNLPPEMDMEALTAAIGGMADIVLHSFVYRATEVKIIFVNVAVASEARKLLDLLRLHNRTIQAVLSNAEDFNSLPTPSVAPSRPMPPGPVAPLPPLAAIKLPPPRRGLPPLPPVPPVFPLPPLPPGIVPPLSPVRLPPRCPVRPPPFIPPNRFPEPPDRKAGMMPAPVPLPLPLTGATTQEPPTKTPFGRNLYRREGKSLYDLLVSLPQVSTWDQAQSLENQQRNYDSLHAEFGITNRYLLLGGLPDTATESISAAWEWLSKQTQKKVELEICQMEQYAAARGLTNARFLHLTFQRRADCTEVFGQLTSQFPDLVCRFSAPRKAFDTLWVGNIADALSYCRDEQEMKDLFERLGNMKVYRFSPEKGCFFVTYATIEDAVRVRNRLLGASFSSVKTLALNVDYTLDIAPRMPLRSMLPPSEPRPASGGNGHNGSNGSNGDLSQKLGERLLSALQRRSDGDVLIRQLLDGRDSDAVNLLTRGPQRPYSHRVYDNRYPEPHRYARGPSPGGYGPTPWSRSRKRPYFPPDLPPEAFKHRRPGPAPGELSPGEYFHAGPQEPLHPPPRMPALSSPGPRPYEERSPEPRVPLEVVRPKPPRMIMCDLLKRGKPICKVSALFTRGDMSHRLPQTLDVNQRANPERLANYLQKGPELSLWQLGADSNEDSVKYDGLCDYLISKNRVALVQEGPYEIYIVPPSEKCALAPSLPDAQFMYAFVLPKGS</sequence>
<name>A0AAV4M1R6_BABCB</name>
<dbReference type="EMBL" id="BPLF01000005">
    <property type="protein sequence ID" value="GIX65835.1"/>
    <property type="molecule type" value="Genomic_DNA"/>
</dbReference>
<feature type="region of interest" description="Disordered" evidence="2">
    <location>
        <begin position="1"/>
        <end position="134"/>
    </location>
</feature>
<dbReference type="InterPro" id="IPR000504">
    <property type="entry name" value="RRM_dom"/>
</dbReference>
<accession>A0AAV4M1R6</accession>
<dbReference type="AlphaFoldDB" id="A0AAV4M1R6"/>
<protein>
    <submittedName>
        <fullName evidence="4">RNA recognition motif containing protein</fullName>
    </submittedName>
</protein>
<evidence type="ECO:0000259" key="3">
    <source>
        <dbReference type="PROSITE" id="PS50102"/>
    </source>
</evidence>
<feature type="compositionally biased region" description="Low complexity" evidence="2">
    <location>
        <begin position="110"/>
        <end position="127"/>
    </location>
</feature>
<evidence type="ECO:0000256" key="2">
    <source>
        <dbReference type="SAM" id="MobiDB-lite"/>
    </source>
</evidence>
<feature type="compositionally biased region" description="Basic and acidic residues" evidence="2">
    <location>
        <begin position="680"/>
        <end position="691"/>
    </location>
</feature>
<evidence type="ECO:0000313" key="4">
    <source>
        <dbReference type="EMBL" id="GIX65835.1"/>
    </source>
</evidence>
<keyword evidence="1" id="KW-0694">RNA-binding</keyword>
<feature type="region of interest" description="Disordered" evidence="2">
    <location>
        <begin position="666"/>
        <end position="779"/>
    </location>
</feature>
<dbReference type="Proteomes" id="UP001497744">
    <property type="component" value="Unassembled WGS sequence"/>
</dbReference>
<dbReference type="PROSITE" id="PS50102">
    <property type="entry name" value="RRM"/>
    <property type="match status" value="1"/>
</dbReference>
<feature type="compositionally biased region" description="Basic and acidic residues" evidence="2">
    <location>
        <begin position="84"/>
        <end position="99"/>
    </location>
</feature>
<dbReference type="InterPro" id="IPR012677">
    <property type="entry name" value="Nucleotide-bd_a/b_plait_sf"/>
</dbReference>
<organism evidence="4 5">
    <name type="scientific">Babesia caballi</name>
    <dbReference type="NCBI Taxonomy" id="5871"/>
    <lineage>
        <taxon>Eukaryota</taxon>
        <taxon>Sar</taxon>
        <taxon>Alveolata</taxon>
        <taxon>Apicomplexa</taxon>
        <taxon>Aconoidasida</taxon>
        <taxon>Piroplasmida</taxon>
        <taxon>Babesiidae</taxon>
        <taxon>Babesia</taxon>
    </lineage>
</organism>
<dbReference type="InterPro" id="IPR012921">
    <property type="entry name" value="SPOC_C"/>
</dbReference>
<evidence type="ECO:0000256" key="1">
    <source>
        <dbReference type="PROSITE-ProRule" id="PRU00176"/>
    </source>
</evidence>
<dbReference type="InterPro" id="IPR035979">
    <property type="entry name" value="RBD_domain_sf"/>
</dbReference>
<dbReference type="GeneID" id="94197316"/>
<dbReference type="SUPFAM" id="SSF54928">
    <property type="entry name" value="RNA-binding domain, RBD"/>
    <property type="match status" value="1"/>
</dbReference>
<proteinExistence type="predicted"/>
<evidence type="ECO:0000313" key="5">
    <source>
        <dbReference type="Proteomes" id="UP001497744"/>
    </source>
</evidence>
<keyword evidence="5" id="KW-1185">Reference proteome</keyword>
<dbReference type="RefSeq" id="XP_067717904.1">
    <property type="nucleotide sequence ID" value="XM_067861803.1"/>
</dbReference>
<dbReference type="Pfam" id="PF07744">
    <property type="entry name" value="SPOC"/>
    <property type="match status" value="1"/>
</dbReference>